<evidence type="ECO:0000256" key="6">
    <source>
        <dbReference type="SAM" id="MobiDB-lite"/>
    </source>
</evidence>
<dbReference type="PANTHER" id="PTHR43229">
    <property type="entry name" value="NODULATION PROTEIN J"/>
    <property type="match status" value="1"/>
</dbReference>
<dbReference type="HOGENOM" id="CLU_039483_4_1_11"/>
<feature type="transmembrane region" description="Helical" evidence="7">
    <location>
        <begin position="178"/>
        <end position="199"/>
    </location>
</feature>
<evidence type="ECO:0000313" key="9">
    <source>
        <dbReference type="EMBL" id="AIF40850.1"/>
    </source>
</evidence>
<protein>
    <submittedName>
        <fullName evidence="9">ABC transporter</fullName>
    </submittedName>
</protein>
<feature type="compositionally biased region" description="Low complexity" evidence="6">
    <location>
        <begin position="1"/>
        <end position="17"/>
    </location>
</feature>
<dbReference type="InterPro" id="IPR000412">
    <property type="entry name" value="ABC_2_transport"/>
</dbReference>
<keyword evidence="5" id="KW-0046">Antibiotic resistance</keyword>
<dbReference type="EMBL" id="CP008889">
    <property type="protein sequence ID" value="AIF40850.1"/>
    <property type="molecule type" value="Genomic_DNA"/>
</dbReference>
<dbReference type="InterPro" id="IPR013525">
    <property type="entry name" value="ABC2_TM"/>
</dbReference>
<dbReference type="Proteomes" id="UP000027986">
    <property type="component" value="Chromosome"/>
</dbReference>
<dbReference type="eggNOG" id="COG0842">
    <property type="taxonomic scope" value="Bacteria"/>
</dbReference>
<gene>
    <name evidence="9" type="ORF">HX89_07725</name>
</gene>
<evidence type="ECO:0000256" key="5">
    <source>
        <dbReference type="ARBA" id="ARBA00023251"/>
    </source>
</evidence>
<dbReference type="PANTHER" id="PTHR43229:SF2">
    <property type="entry name" value="NODULATION PROTEIN J"/>
    <property type="match status" value="1"/>
</dbReference>
<comment type="subcellular location">
    <subcellularLocation>
        <location evidence="1">Membrane</location>
        <topology evidence="1">Multi-pass membrane protein</topology>
    </subcellularLocation>
</comment>
<dbReference type="GO" id="GO:0046677">
    <property type="term" value="P:response to antibiotic"/>
    <property type="evidence" value="ECO:0007669"/>
    <property type="project" value="UniProtKB-KW"/>
</dbReference>
<feature type="transmembrane region" description="Helical" evidence="7">
    <location>
        <begin position="146"/>
        <end position="171"/>
    </location>
</feature>
<evidence type="ECO:0000259" key="8">
    <source>
        <dbReference type="Pfam" id="PF12698"/>
    </source>
</evidence>
<sequence>MPSKRSTAADASTRAAAPNRRMRAQAAFEGRTLLANGEQLLVSLLLPAMALLGLHFASTPDLGPGRRIDLATPGVLALAVVSTAFTGQAIATGFDRRYGVLRLLGVTPLGSRGLLVAKAVAVAGVVAVQTLVLGGLGLVLGWHPHWAGVPLAVVFLLLGCWVFVALALVVAGRLRAEGVLVVANLLWVLLAVGGGLLLATTQYPSWWEPIARFLPTGALGDGLRSALTGSGALALPLVVLVIWGAVLTFAASRLFRWSD</sequence>
<keyword evidence="10" id="KW-1185">Reference proteome</keyword>
<accession>A0A075JGC5</accession>
<dbReference type="KEGG" id="dni:HX89_07725"/>
<evidence type="ECO:0000256" key="3">
    <source>
        <dbReference type="ARBA" id="ARBA00022989"/>
    </source>
</evidence>
<feature type="transmembrane region" description="Helical" evidence="7">
    <location>
        <begin position="40"/>
        <end position="58"/>
    </location>
</feature>
<dbReference type="Pfam" id="PF12698">
    <property type="entry name" value="ABC2_membrane_3"/>
    <property type="match status" value="1"/>
</dbReference>
<feature type="transmembrane region" description="Helical" evidence="7">
    <location>
        <begin position="115"/>
        <end position="140"/>
    </location>
</feature>
<feature type="transmembrane region" description="Helical" evidence="7">
    <location>
        <begin position="233"/>
        <end position="255"/>
    </location>
</feature>
<dbReference type="PIRSF" id="PIRSF006648">
    <property type="entry name" value="DrrB"/>
    <property type="match status" value="1"/>
</dbReference>
<evidence type="ECO:0000256" key="1">
    <source>
        <dbReference type="ARBA" id="ARBA00004141"/>
    </source>
</evidence>
<keyword evidence="2 7" id="KW-0812">Transmembrane</keyword>
<keyword evidence="3 7" id="KW-1133">Transmembrane helix</keyword>
<keyword evidence="4 7" id="KW-0472">Membrane</keyword>
<feature type="domain" description="ABC-2 type transporter transmembrane" evidence="8">
    <location>
        <begin position="77"/>
        <end position="251"/>
    </location>
</feature>
<organism evidence="9 10">
    <name type="scientific">Dermacoccus nishinomiyaensis</name>
    <dbReference type="NCBI Taxonomy" id="1274"/>
    <lineage>
        <taxon>Bacteria</taxon>
        <taxon>Bacillati</taxon>
        <taxon>Actinomycetota</taxon>
        <taxon>Actinomycetes</taxon>
        <taxon>Micrococcales</taxon>
        <taxon>Dermacoccaceae</taxon>
        <taxon>Dermacoccus</taxon>
    </lineage>
</organism>
<evidence type="ECO:0000313" key="10">
    <source>
        <dbReference type="Proteomes" id="UP000027986"/>
    </source>
</evidence>
<evidence type="ECO:0000256" key="7">
    <source>
        <dbReference type="SAM" id="Phobius"/>
    </source>
</evidence>
<proteinExistence type="predicted"/>
<feature type="region of interest" description="Disordered" evidence="6">
    <location>
        <begin position="1"/>
        <end position="21"/>
    </location>
</feature>
<reference evidence="9 10" key="1">
    <citation type="submission" date="2014-07" db="EMBL/GenBank/DDBJ databases">
        <title>Genome Sequencing of Dermacoccus nishinomiyaensis.</title>
        <authorList>
            <person name="Hong K.W."/>
            <person name="Chan K.G."/>
        </authorList>
    </citation>
    <scope>NUCLEOTIDE SEQUENCE [LARGE SCALE GENOMIC DNA]</scope>
    <source>
        <strain evidence="9 10">M25</strain>
    </source>
</reference>
<dbReference type="AlphaFoldDB" id="A0A075JGC5"/>
<dbReference type="GO" id="GO:0043190">
    <property type="term" value="C:ATP-binding cassette (ABC) transporter complex"/>
    <property type="evidence" value="ECO:0007669"/>
    <property type="project" value="InterPro"/>
</dbReference>
<evidence type="ECO:0000256" key="4">
    <source>
        <dbReference type="ARBA" id="ARBA00023136"/>
    </source>
</evidence>
<feature type="transmembrane region" description="Helical" evidence="7">
    <location>
        <begin position="70"/>
        <end position="94"/>
    </location>
</feature>
<name>A0A075JGC5_9MICO</name>
<evidence type="ECO:0000256" key="2">
    <source>
        <dbReference type="ARBA" id="ARBA00022692"/>
    </source>
</evidence>
<dbReference type="GO" id="GO:0140359">
    <property type="term" value="F:ABC-type transporter activity"/>
    <property type="evidence" value="ECO:0007669"/>
    <property type="project" value="InterPro"/>
</dbReference>
<dbReference type="InterPro" id="IPR051784">
    <property type="entry name" value="Nod_factor_ABC_transporter"/>
</dbReference>